<dbReference type="RefSeq" id="XP_009651646.1">
    <property type="nucleotide sequence ID" value="XM_009653351.1"/>
</dbReference>
<feature type="region of interest" description="Disordered" evidence="8">
    <location>
        <begin position="1159"/>
        <end position="1235"/>
    </location>
</feature>
<evidence type="ECO:0000256" key="3">
    <source>
        <dbReference type="ARBA" id="ARBA00008593"/>
    </source>
</evidence>
<dbReference type="GO" id="GO:0031123">
    <property type="term" value="P:RNA 3'-end processing"/>
    <property type="evidence" value="ECO:0007669"/>
    <property type="project" value="TreeGrafter"/>
</dbReference>
<dbReference type="PANTHER" id="PTHR12271">
    <property type="entry name" value="POLY A POLYMERASE CID PAP -RELATED"/>
    <property type="match status" value="1"/>
</dbReference>
<dbReference type="Gene3D" id="3.30.460.10">
    <property type="entry name" value="Beta Polymerase, domain 2"/>
    <property type="match status" value="1"/>
</dbReference>
<dbReference type="InterPro" id="IPR043519">
    <property type="entry name" value="NT_sf"/>
</dbReference>
<dbReference type="Pfam" id="PF03828">
    <property type="entry name" value="PAP_assoc"/>
    <property type="match status" value="1"/>
</dbReference>
<feature type="compositionally biased region" description="Basic and acidic residues" evidence="8">
    <location>
        <begin position="1181"/>
        <end position="1198"/>
    </location>
</feature>
<feature type="compositionally biased region" description="Polar residues" evidence="8">
    <location>
        <begin position="773"/>
        <end position="784"/>
    </location>
</feature>
<dbReference type="GO" id="GO:1990817">
    <property type="term" value="F:poly(A) RNA polymerase activity"/>
    <property type="evidence" value="ECO:0007669"/>
    <property type="project" value="UniProtKB-EC"/>
</dbReference>
<dbReference type="Gene3D" id="1.10.1410.10">
    <property type="match status" value="1"/>
</dbReference>
<feature type="domain" description="PAP-associated" evidence="9">
    <location>
        <begin position="503"/>
        <end position="553"/>
    </location>
</feature>
<organism evidence="11 12">
    <name type="scientific">Verticillium dahliae (strain VdLs.17 / ATCC MYA-4575 / FGSC 10137)</name>
    <name type="common">Verticillium wilt</name>
    <dbReference type="NCBI Taxonomy" id="498257"/>
    <lineage>
        <taxon>Eukaryota</taxon>
        <taxon>Fungi</taxon>
        <taxon>Dikarya</taxon>
        <taxon>Ascomycota</taxon>
        <taxon>Pezizomycotina</taxon>
        <taxon>Sordariomycetes</taxon>
        <taxon>Hypocreomycetidae</taxon>
        <taxon>Glomerellales</taxon>
        <taxon>Plectosphaerellaceae</taxon>
        <taxon>Verticillium</taxon>
    </lineage>
</organism>
<evidence type="ECO:0000256" key="6">
    <source>
        <dbReference type="ARBA" id="ARBA00022723"/>
    </source>
</evidence>
<evidence type="ECO:0000313" key="12">
    <source>
        <dbReference type="Proteomes" id="UP000001611"/>
    </source>
</evidence>
<evidence type="ECO:0000256" key="7">
    <source>
        <dbReference type="ARBA" id="ARBA00022842"/>
    </source>
</evidence>
<dbReference type="SUPFAM" id="SSF81301">
    <property type="entry name" value="Nucleotidyltransferase"/>
    <property type="match status" value="1"/>
</dbReference>
<feature type="compositionally biased region" description="Low complexity" evidence="8">
    <location>
        <begin position="656"/>
        <end position="680"/>
    </location>
</feature>
<feature type="region of interest" description="Disordered" evidence="8">
    <location>
        <begin position="1060"/>
        <end position="1083"/>
    </location>
</feature>
<keyword evidence="5" id="KW-0808">Transferase</keyword>
<feature type="region of interest" description="Disordered" evidence="8">
    <location>
        <begin position="1097"/>
        <end position="1123"/>
    </location>
</feature>
<reference evidence="11 12" key="1">
    <citation type="submission" date="2008-03" db="EMBL/GenBank/DDBJ databases">
        <title>The Genome Sequence of Verticillium dahliae VdLs.17.</title>
        <authorList>
            <consortium name="The Broad Institute Genome Sequencing Platform"/>
            <person name="Ma L.-J.J."/>
            <person name="Klosterman S.J."/>
            <person name="Subbarao K."/>
            <person name="Dobinson K."/>
            <person name="Veronese P."/>
            <person name="Kang S."/>
            <person name="Gold S.E."/>
            <person name="Young S."/>
            <person name="Jaffe D."/>
            <person name="Gnerre S."/>
            <person name="Berlin A."/>
            <person name="Heiman D."/>
            <person name="Hepburn T."/>
            <person name="Sykes S."/>
            <person name="Alvarado L."/>
            <person name="Kodira C.D."/>
            <person name="Lander E."/>
            <person name="Galagan J."/>
            <person name="Nusbaum C."/>
            <person name="Birren B."/>
        </authorList>
    </citation>
    <scope>NUCLEOTIDE SEQUENCE [LARGE SCALE GENOMIC DNA]</scope>
    <source>
        <strain evidence="12">VdLs.17 / ATCC MYA-4575 / FGSC 10137</strain>
    </source>
</reference>
<feature type="region of interest" description="Disordered" evidence="8">
    <location>
        <begin position="656"/>
        <end position="693"/>
    </location>
</feature>
<name>G2WWR9_VERDV</name>
<dbReference type="KEGG" id="vda:VDAG_02698"/>
<feature type="compositionally biased region" description="Polar residues" evidence="8">
    <location>
        <begin position="929"/>
        <end position="952"/>
    </location>
</feature>
<dbReference type="InterPro" id="IPR054708">
    <property type="entry name" value="MTPAP-like_central"/>
</dbReference>
<keyword evidence="7" id="KW-0460">Magnesium</keyword>
<dbReference type="eggNOG" id="KOG2277">
    <property type="taxonomic scope" value="Eukaryota"/>
</dbReference>
<evidence type="ECO:0000313" key="11">
    <source>
        <dbReference type="EMBL" id="EGY21174.1"/>
    </source>
</evidence>
<comment type="cofactor">
    <cofactor evidence="1">
        <name>Mn(2+)</name>
        <dbReference type="ChEBI" id="CHEBI:29035"/>
    </cofactor>
</comment>
<dbReference type="Pfam" id="PF22600">
    <property type="entry name" value="MTPAP-like_central"/>
    <property type="match status" value="2"/>
</dbReference>
<keyword evidence="12" id="KW-1185">Reference proteome</keyword>
<dbReference type="OMA" id="EACEQYV"/>
<feature type="compositionally biased region" description="Polar residues" evidence="8">
    <location>
        <begin position="896"/>
        <end position="919"/>
    </location>
</feature>
<dbReference type="GO" id="GO:0046872">
    <property type="term" value="F:metal ion binding"/>
    <property type="evidence" value="ECO:0007669"/>
    <property type="project" value="UniProtKB-KW"/>
</dbReference>
<dbReference type="PANTHER" id="PTHR12271:SF113">
    <property type="entry name" value="POLY(A) RNA POLYMERASE CID11"/>
    <property type="match status" value="1"/>
</dbReference>
<dbReference type="CDD" id="cd05402">
    <property type="entry name" value="NT_PAP_TUTase"/>
    <property type="match status" value="1"/>
</dbReference>
<evidence type="ECO:0000256" key="8">
    <source>
        <dbReference type="SAM" id="MobiDB-lite"/>
    </source>
</evidence>
<comment type="similarity">
    <text evidence="3">Belongs to the DNA polymerase type-B-like family.</text>
</comment>
<dbReference type="InParanoid" id="G2WWR9"/>
<proteinExistence type="inferred from homology"/>
<feature type="compositionally biased region" description="Polar residues" evidence="8">
    <location>
        <begin position="203"/>
        <end position="247"/>
    </location>
</feature>
<dbReference type="EMBL" id="DS572698">
    <property type="protein sequence ID" value="EGY21174.1"/>
    <property type="molecule type" value="Genomic_DNA"/>
</dbReference>
<dbReference type="InterPro" id="IPR002058">
    <property type="entry name" value="PAP_assoc"/>
</dbReference>
<evidence type="ECO:0000259" key="9">
    <source>
        <dbReference type="Pfam" id="PF03828"/>
    </source>
</evidence>
<evidence type="ECO:0000256" key="1">
    <source>
        <dbReference type="ARBA" id="ARBA00001936"/>
    </source>
</evidence>
<comment type="cofactor">
    <cofactor evidence="2">
        <name>Mg(2+)</name>
        <dbReference type="ChEBI" id="CHEBI:18420"/>
    </cofactor>
</comment>
<feature type="region of interest" description="Disordered" evidence="8">
    <location>
        <begin position="171"/>
        <end position="247"/>
    </location>
</feature>
<feature type="region of interest" description="Disordered" evidence="8">
    <location>
        <begin position="858"/>
        <end position="952"/>
    </location>
</feature>
<feature type="compositionally biased region" description="Basic and acidic residues" evidence="8">
    <location>
        <begin position="133"/>
        <end position="159"/>
    </location>
</feature>
<feature type="region of interest" description="Disordered" evidence="8">
    <location>
        <begin position="725"/>
        <end position="824"/>
    </location>
</feature>
<feature type="domain" description="Poly(A) RNA polymerase mitochondrial-like central palm" evidence="10">
    <location>
        <begin position="365"/>
        <end position="413"/>
    </location>
</feature>
<keyword evidence="6" id="KW-0479">Metal-binding</keyword>
<feature type="domain" description="Poly(A) RNA polymerase mitochondrial-like central palm" evidence="10">
    <location>
        <begin position="301"/>
        <end position="361"/>
    </location>
</feature>
<gene>
    <name evidence="11" type="ORF">VDAG_02698</name>
</gene>
<evidence type="ECO:0000259" key="10">
    <source>
        <dbReference type="Pfam" id="PF22600"/>
    </source>
</evidence>
<feature type="compositionally biased region" description="Polar residues" evidence="8">
    <location>
        <begin position="104"/>
        <end position="117"/>
    </location>
</feature>
<dbReference type="SUPFAM" id="SSF81631">
    <property type="entry name" value="PAP/OAS1 substrate-binding domain"/>
    <property type="match status" value="1"/>
</dbReference>
<protein>
    <recommendedName>
        <fullName evidence="4">polynucleotide adenylyltransferase</fullName>
        <ecNumber evidence="4">2.7.7.19</ecNumber>
    </recommendedName>
</protein>
<feature type="compositionally biased region" description="Basic and acidic residues" evidence="8">
    <location>
        <begin position="1225"/>
        <end position="1235"/>
    </location>
</feature>
<dbReference type="OrthoDB" id="2274644at2759"/>
<feature type="region of interest" description="Disordered" evidence="8">
    <location>
        <begin position="98"/>
        <end position="159"/>
    </location>
</feature>
<dbReference type="GeneID" id="20704161"/>
<sequence>MASQATATEETHSYYSSASWHHHAANATAPVSGTPPSTAKQNSQLSWTKYHTSAANPYPESSGVHNLTHGEVWPLWFPHQASLYQAQVLHYSNLVSPGRGGGLQQPQSLPPSTVATPSQSQSAGRSRASSKVSNKEHPSSKGNEKGHGNKAANNKDKGDRAVIAGRVSPTMANPKQSQHSQGEHLSHPLPARPRGGHKHAIQPHSNSVPSTPQQHARNFSYESREPSPTANNNHSPRSAYSETNSALPSLRPLVPTITCKFETSSYNFKRRMPYNIGSGVCEKVDAVKIKTKLTEEHERKLTSDMRELYDRLLPTPKVEENRQKLVAKLQKIFNDEWPGHDIRVHLFGSSGNLLCSDDSDVSSPSEGMEKVVCISAAKVPIVKIWDPELGLACDMNVNNTSALENTRMVRTYVETDPRVRPLAMIIKYWTRRRIVNDAAFGSTLSSYTWICLIIAFLQLRDPPVLPALHQNKAMRLSKKGGPESTFADDIDRLKGFGDKNKSTLGELLFQFFRYYAHEFDYDKHVLSVRQGKKLLRSEKKWANNLCVEEPFNIGRNLGNTADEYSFRGLHLELRRAFDCIAEAKLDECCEHGNSSRRASSGVAYDTNTMYMPQNPMTPQEVAWYQHAAAQQLQYPGILFNQSQVLQMQAQMAAQLHAHQRMQGGSSTPQQQSQQSQQGSSERSRTNSFENPPLSAPLAASDWYSMYNLQLQAFYGAPAYTYPPSPATTSAAGPEYRRQRSTMAADSGASTSGSSLRSQSQPASRSAPQGQPGQPFSGSAPQSNGIAGPRLANGVSIPSFTPEDADYDAVPRQPSKDSPASDEGTYAGYYVADASSPNQRAQPIPNGIAFGDLAHNAQGRRRLSTDQIPQTLLDRRLRRKSRSPSPSPLGHARAYSIGTQAGPSSSAPMTVPANQSNGNRSAARPLVVNGTGSSAWRASSTPSHRQGSSNLSVTDNIAREDNVSLCADNVYNVPGLGISTQHAPAVDLPHAVTADGARSQSLVPETRTPVIVNGSTNVSTSSAAAGIPIPGAVQSMEDASFRDRINLMGLTNYQTQHTAFQSDAASGASTSTTRQRLSTRQHQNGVIAPLDLAVREGRSSGHPLALDPQHLSPINETRSPSPTTVRKLDHAFKADITNLPRSGTMDSLAEPFRPGQALTEQKMLSAKEQSQLPIPPFNPKLGESRENGHTRGAKSESHSADGAWQKATKSRKKGGDGRVAAPSEQPPRRGEDRKGG</sequence>
<dbReference type="EC" id="2.7.7.19" evidence="4"/>
<evidence type="ECO:0000256" key="4">
    <source>
        <dbReference type="ARBA" id="ARBA00012388"/>
    </source>
</evidence>
<dbReference type="AlphaFoldDB" id="G2WWR9"/>
<dbReference type="GO" id="GO:0010605">
    <property type="term" value="P:negative regulation of macromolecule metabolic process"/>
    <property type="evidence" value="ECO:0007669"/>
    <property type="project" value="UniProtKB-ARBA"/>
</dbReference>
<evidence type="ECO:0000256" key="2">
    <source>
        <dbReference type="ARBA" id="ARBA00001946"/>
    </source>
</evidence>
<feature type="compositionally biased region" description="Low complexity" evidence="8">
    <location>
        <begin position="746"/>
        <end position="771"/>
    </location>
</feature>
<feature type="compositionally biased region" description="Polar residues" evidence="8">
    <location>
        <begin position="1111"/>
        <end position="1123"/>
    </location>
</feature>
<feature type="compositionally biased region" description="Low complexity" evidence="8">
    <location>
        <begin position="118"/>
        <end position="130"/>
    </location>
</feature>
<dbReference type="STRING" id="498257.G2WWR9"/>
<feature type="compositionally biased region" description="Polar residues" evidence="8">
    <location>
        <begin position="171"/>
        <end position="180"/>
    </location>
</feature>
<dbReference type="HOGENOM" id="CLU_002806_0_0_1"/>
<accession>G2WWR9</accession>
<feature type="compositionally biased region" description="Low complexity" evidence="8">
    <location>
        <begin position="1063"/>
        <end position="1082"/>
    </location>
</feature>
<dbReference type="Proteomes" id="UP000001611">
    <property type="component" value="Chromosome 3"/>
</dbReference>
<evidence type="ECO:0000256" key="5">
    <source>
        <dbReference type="ARBA" id="ARBA00022679"/>
    </source>
</evidence>